<dbReference type="Pfam" id="PF00716">
    <property type="entry name" value="Peptidase_S21"/>
    <property type="match status" value="1"/>
</dbReference>
<comment type="catalytic activity">
    <reaction evidence="9">
        <text>Cleaves -Ala-|-Ser- and -Ala-|-Ala- bonds in the scaffold protein.</text>
        <dbReference type="EC" id="3.4.21.97"/>
    </reaction>
</comment>
<dbReference type="SUPFAM" id="SSF50789">
    <property type="entry name" value="Herpes virus serine proteinase, assemblin"/>
    <property type="match status" value="1"/>
</dbReference>
<gene>
    <name evidence="10" type="primary">ORF 33</name>
</gene>
<evidence type="ECO:0000256" key="2">
    <source>
        <dbReference type="ARBA" id="ARBA00022562"/>
    </source>
</evidence>
<feature type="active site" description="Charge relay system" evidence="9">
    <location>
        <position position="52"/>
    </location>
</feature>
<dbReference type="Gene3D" id="3.20.16.10">
    <property type="entry name" value="Herpesvirus/Caudovirus protease domain"/>
    <property type="match status" value="1"/>
</dbReference>
<dbReference type="FunFam" id="3.20.16.10:FF:000001">
    <property type="entry name" value="Capsid scaffolding protein"/>
    <property type="match status" value="1"/>
</dbReference>
<dbReference type="EMBL" id="KM355707">
    <property type="protein sequence ID" value="AIT53772.1"/>
    <property type="molecule type" value="Genomic_DNA"/>
</dbReference>
<feature type="active site" description="Charge relay system" evidence="9">
    <location>
        <position position="120"/>
    </location>
</feature>
<comment type="subcellular location">
    <molecule>Assemblin</molecule>
    <subcellularLocation>
        <location evidence="9">Host nucleus</location>
    </subcellularLocation>
</comment>
<comment type="caution">
    <text evidence="9">Lacks conserved residue(s) required for the propagation of feature annotation.</text>
</comment>
<dbReference type="GO" id="GO:0030430">
    <property type="term" value="C:host cell cytoplasm"/>
    <property type="evidence" value="ECO:0007669"/>
    <property type="project" value="UniProtKB-SubCell"/>
</dbReference>
<comment type="similarity">
    <text evidence="9">Belongs to the herpesviridae capsid scaffolding protein family.</text>
</comment>
<keyword evidence="3 9" id="KW-1188">Viral release from host cell</keyword>
<reference evidence="10" key="1">
    <citation type="journal article" date="2014" name="J. Virol.">
        <title>Evolution of co-circulating varicella zoster virus genotypes during a chickenpox outbreak in Guinea Bissau.</title>
        <authorList>
            <person name="Depledge D."/>
            <person name="Gray E."/>
            <person name="Kundu S."/>
            <person name="Cooray S."/>
            <person name="Poulsen A."/>
            <person name="Aaby P."/>
            <person name="Breuer J."/>
        </authorList>
    </citation>
    <scope>NUCLEOTIDE SEQUENCE</scope>
    <source>
        <strain evidence="10">Bandim13</strain>
        <strain evidence="11">Bandim14</strain>
    </source>
</reference>
<accession>A0A097HYV1</accession>
<dbReference type="InterPro" id="IPR035443">
    <property type="entry name" value="Herpes_virus_sf"/>
</dbReference>
<comment type="function">
    <text evidence="9">Assembly protein: Plays a major role in capsid assembly. Acts as a scaffold protein by binding major capsid protein. Multimerizes in the nucleus such as major capsid protein forms the icosahedral T=16 capsid. Cleaved by assemblin after capsid completion. The cleavages products are evicted from the capsid before or during DNA packaging.</text>
</comment>
<dbReference type="GO" id="GO:0042802">
    <property type="term" value="F:identical protein binding"/>
    <property type="evidence" value="ECO:0007669"/>
    <property type="project" value="UniProtKB-UniRule"/>
</dbReference>
<evidence type="ECO:0000313" key="11">
    <source>
        <dbReference type="EMBL" id="AIT53845.1"/>
    </source>
</evidence>
<comment type="subunit">
    <molecule>Assemblin</molecule>
    <text evidence="9">Exists in a monomer-dimer equilibrium with the dimer being the active species.</text>
</comment>
<dbReference type="GO" id="GO:0039708">
    <property type="term" value="P:nuclear capsid assembly"/>
    <property type="evidence" value="ECO:0007669"/>
    <property type="project" value="UniProtKB-ARBA"/>
</dbReference>
<comment type="domain">
    <text evidence="9">Region of interaction between pPR and pAP is called Amino conserved domain (ACD). The region of interaction with major capsid protein is called carboxyl conserved domain (CCD).</text>
</comment>
<comment type="subcellular location">
    <molecule>Assembly protein</molecule>
    <subcellularLocation>
        <location evidence="9">Host nucleus</location>
    </subcellularLocation>
</comment>
<evidence type="ECO:0000256" key="4">
    <source>
        <dbReference type="ARBA" id="ARBA00022670"/>
    </source>
</evidence>
<feature type="site" description="Cleavage; by assemblin; Release site" evidence="9">
    <location>
        <begin position="236"/>
        <end position="237"/>
    </location>
</feature>
<evidence type="ECO:0000256" key="6">
    <source>
        <dbReference type="ARBA" id="ARBA00022825"/>
    </source>
</evidence>
<comment type="subunit">
    <molecule>Capsid scaffolding protein</molecule>
    <text evidence="9">Homomultimer. Interacts with major capsid protein.</text>
</comment>
<proteinExistence type="inferred from homology"/>
<feature type="active site" description="Charge relay system" evidence="9">
    <location>
        <position position="139"/>
    </location>
</feature>
<evidence type="ECO:0000256" key="3">
    <source>
        <dbReference type="ARBA" id="ARBA00022612"/>
    </source>
</evidence>
<dbReference type="SMR" id="A0A097HYV1"/>
<dbReference type="HAMAP" id="MF_04008">
    <property type="entry name" value="HSV_SCAF"/>
    <property type="match status" value="1"/>
</dbReference>
<keyword evidence="4 9" id="KW-0645">Protease</keyword>
<dbReference type="GO" id="GO:0006508">
    <property type="term" value="P:proteolysis"/>
    <property type="evidence" value="ECO:0007669"/>
    <property type="project" value="UniProtKB-KW"/>
</dbReference>
<keyword evidence="5 9" id="KW-0378">Hydrolase</keyword>
<reference evidence="10" key="2">
    <citation type="submission" date="2014-08" db="EMBL/GenBank/DDBJ databases">
        <authorList>
            <person name="Depledge D.P."/>
        </authorList>
    </citation>
    <scope>NUCLEOTIDE SEQUENCE</scope>
    <source>
        <strain evidence="10">Bandim13</strain>
        <strain evidence="11">Bandim14</strain>
    </source>
</reference>
<evidence type="ECO:0000256" key="5">
    <source>
        <dbReference type="ARBA" id="ARBA00022801"/>
    </source>
</evidence>
<dbReference type="EMBL" id="KM355708">
    <property type="protein sequence ID" value="AIT53845.1"/>
    <property type="molecule type" value="Genomic_DNA"/>
</dbReference>
<comment type="function">
    <text evidence="9">Assemblin: Protease that plays an essential role in virion assembly within the nucleus. Catalyzes the cleavage of the assembly protein after formation of the spherical procapsid. By that cleavage, the capsid matures and gains its icosahedral shape. The cleavage sites seem to include -Ala-Ser-, -Ala-Ala-, as well as Ala-Thr bonds. Assemblin and cleavages products are evicted from the capsid before or during DNA packaging.</text>
</comment>
<evidence type="ECO:0000256" key="7">
    <source>
        <dbReference type="ARBA" id="ARBA00022950"/>
    </source>
</evidence>
<comment type="PTM">
    <text evidence="9">Capsid scaffolding protein: Capsid scaffolding protein is cleaved by assemblin after formation of the spherical procapsid. As a result, the capsid obtains its mature, icosahedral shape. Cleavages occur at two or more sites: release (R-site) and maturation (M-site).</text>
</comment>
<keyword evidence="7 9" id="KW-0118">Viral capsid assembly</keyword>
<evidence type="ECO:0000256" key="1">
    <source>
        <dbReference type="ARBA" id="ARBA00022553"/>
    </source>
</evidence>
<protein>
    <recommendedName>
        <fullName evidence="9">Capsid scaffolding protein</fullName>
    </recommendedName>
    <alternativeName>
        <fullName evidence="9">Protease precursor</fullName>
        <shortName evidence="9">pPR</shortName>
    </alternativeName>
    <component>
        <recommendedName>
            <fullName evidence="9">Assemblin</fullName>
            <ecNumber evidence="9">3.4.21.97</ecNumber>
        </recommendedName>
        <alternativeName>
            <fullName evidence="9">Protease</fullName>
            <shortName evidence="9">Pr</shortName>
        </alternativeName>
    </component>
    <component>
        <recommendedName>
            <fullName evidence="9">Assembly protein</fullName>
            <shortName evidence="9">AP</shortName>
        </recommendedName>
        <alternativeName>
            <fullName evidence="9">Capsid assembly protein</fullName>
        </alternativeName>
    </component>
</protein>
<feature type="chain" id="PRO_5034497430" description="Capsid scaffolding protein" evidence="9">
    <location>
        <begin position="1"/>
        <end position="605"/>
    </location>
</feature>
<keyword evidence="2 9" id="KW-1048">Host nucleus</keyword>
<comment type="function">
    <text evidence="9">Capsid scaffolding protein: Acts as a scaffold protein by binding major capsid protein in the cytoplasm, inducing the nuclear localization of both proteins. Multimerizes in the nucleus such as major capsid protein forms the icosahedral T=16 capsid. Autocatalytic cleavage releases the assembly protein, and subsequently abolishes interaction with major capsid protein. Cleavages products are evicted from the capsid before or during DNA packaging.</text>
</comment>
<dbReference type="InterPro" id="IPR001847">
    <property type="entry name" value="Peptidase_S21"/>
</dbReference>
<comment type="subunit">
    <molecule>Assembly protein</molecule>
    <text evidence="9">Homomultimer. Interacts with major capsid protein.</text>
</comment>
<dbReference type="GO" id="GO:0019076">
    <property type="term" value="P:viral release from host cell"/>
    <property type="evidence" value="ECO:0007669"/>
    <property type="project" value="UniProtKB-UniRule"/>
</dbReference>
<organism evidence="10">
    <name type="scientific">Human herpesvirus 3</name>
    <name type="common">HHV-3</name>
    <name type="synonym">Varicella-zoster virus</name>
    <dbReference type="NCBI Taxonomy" id="10335"/>
    <lineage>
        <taxon>Viruses</taxon>
        <taxon>Duplodnaviria</taxon>
        <taxon>Heunggongvirae</taxon>
        <taxon>Peploviricota</taxon>
        <taxon>Herviviricetes</taxon>
        <taxon>Herpesvirales</taxon>
        <taxon>Orthoherpesviridae</taxon>
        <taxon>Alphaherpesvirinae</taxon>
        <taxon>Varicellovirus</taxon>
        <taxon>Varicellovirus humanalpha3</taxon>
    </lineage>
</organism>
<dbReference type="GO" id="GO:0042025">
    <property type="term" value="C:host cell nucleus"/>
    <property type="evidence" value="ECO:0007669"/>
    <property type="project" value="UniProtKB-SubCell"/>
</dbReference>
<feature type="region of interest" description="Interaction with major capsid protein" evidence="9">
    <location>
        <begin position="585"/>
        <end position="605"/>
    </location>
</feature>
<sequence>MAAEADEENCEALYVAGYLALYSKDEGELNITPEIVRSALPPTSKIPINIDHRKDCVVGEVIAIIEDIRGPFFLGIVRCPQLHAVLFEAAHSNFFGNRDSVLSPLERALYLVTNYLPSVSLSSKRLSPNEIPDGNFFTHVALCVVGRRVGTVVNYDCTPESSIEPFRVLSMESKARLLSLVKDYAGLNKVWKVSEDKLAKVLLSTAVNNMLLRDRWDVVAKRRREAGIMGHVYLQASTGYGLARITNVNGVESKLPNAGVINATFHPGGPIYDLALGVGESNEDCEKTVPHLKVTQLCRNDSDMASVAGNASGISPQPPSGVPTGGEFVLIPTAYYSQLLTGQTKNPQVSIGAPNNGQYIVGPYGSPHPPAFPPNTGGYGCPPGHFGGPYGFPGYPPPNRLEMQMSAFMNALAAERGIDLQTPCVNFPDKTDVRRPGKRYFKSMDQRELDSFSSGESQMDGEFPSNIYFPGEPTYITHRRRRVSPSYWQRRHRVSNGQHEELAGVVAKLQQEVTELKSQNGTQMPLSHHTNIPEGTRDPRISILLKQLQSVSGLCSSQNTTSTPHTDTVGQDVNAVEASSKAPLIQGSTADDADMFANQMMVGRC</sequence>
<evidence type="ECO:0000313" key="10">
    <source>
        <dbReference type="EMBL" id="AIT53772.1"/>
    </source>
</evidence>
<evidence type="ECO:0000256" key="9">
    <source>
        <dbReference type="HAMAP-Rule" id="MF_04008"/>
    </source>
</evidence>
<dbReference type="PRINTS" id="PR00236">
    <property type="entry name" value="HSVCAPSIDP40"/>
</dbReference>
<dbReference type="GO" id="GO:0004252">
    <property type="term" value="F:serine-type endopeptidase activity"/>
    <property type="evidence" value="ECO:0007669"/>
    <property type="project" value="UniProtKB-UniRule"/>
</dbReference>
<feature type="chain" id="PRO_5034497431" description="Assembly protein" evidence="9">
    <location>
        <begin position="237"/>
        <end position="605"/>
    </location>
</feature>
<keyword evidence="6 9" id="KW-0720">Serine protease</keyword>
<name>A0A097HYV1_HHV3</name>
<dbReference type="EC" id="3.4.21.97" evidence="9"/>
<evidence type="ECO:0000256" key="8">
    <source>
        <dbReference type="ARBA" id="ARBA00023200"/>
    </source>
</evidence>
<feature type="chain" id="PRO_5034497433" description="Assemblin" evidence="9">
    <location>
        <begin position="1"/>
        <end position="236"/>
    </location>
</feature>
<keyword evidence="1 9" id="KW-0597">Phosphoprotein</keyword>
<comment type="subcellular location">
    <molecule>Capsid scaffolding protein</molecule>
    <subcellularLocation>
        <location evidence="9">Host cytoplasm</location>
    </subcellularLocation>
</comment>
<organismHost>
    <name type="scientific">Homo sapiens</name>
    <name type="common">Human</name>
    <dbReference type="NCBI Taxonomy" id="9606"/>
</organismHost>
<keyword evidence="8 9" id="KW-1035">Host cytoplasm</keyword>